<evidence type="ECO:0000256" key="1">
    <source>
        <dbReference type="ARBA" id="ARBA00023015"/>
    </source>
</evidence>
<keyword evidence="2" id="KW-0804">Transcription</keyword>
<name>A0A6C0LW20_9ZZZZ</name>
<dbReference type="InterPro" id="IPR000812">
    <property type="entry name" value="TFIIB"/>
</dbReference>
<dbReference type="GO" id="GO:0017025">
    <property type="term" value="F:TBP-class protein binding"/>
    <property type="evidence" value="ECO:0007669"/>
    <property type="project" value="InterPro"/>
</dbReference>
<reference evidence="4" key="1">
    <citation type="journal article" date="2020" name="Nature">
        <title>Giant virus diversity and host interactions through global metagenomics.</title>
        <authorList>
            <person name="Schulz F."/>
            <person name="Roux S."/>
            <person name="Paez-Espino D."/>
            <person name="Jungbluth S."/>
            <person name="Walsh D.A."/>
            <person name="Denef V.J."/>
            <person name="McMahon K.D."/>
            <person name="Konstantinidis K.T."/>
            <person name="Eloe-Fadrosh E.A."/>
            <person name="Kyrpides N.C."/>
            <person name="Woyke T."/>
        </authorList>
    </citation>
    <scope>NUCLEOTIDE SEQUENCE</scope>
    <source>
        <strain evidence="4">GVMAG-S-1016704-142</strain>
    </source>
</reference>
<organism evidence="4">
    <name type="scientific">viral metagenome</name>
    <dbReference type="NCBI Taxonomy" id="1070528"/>
    <lineage>
        <taxon>unclassified sequences</taxon>
        <taxon>metagenomes</taxon>
        <taxon>organismal metagenomes</taxon>
    </lineage>
</organism>
<keyword evidence="1" id="KW-0805">Transcription regulation</keyword>
<accession>A0A6C0LW20</accession>
<dbReference type="Gene3D" id="1.10.472.170">
    <property type="match status" value="1"/>
</dbReference>
<evidence type="ECO:0000313" key="4">
    <source>
        <dbReference type="EMBL" id="QHU33951.1"/>
    </source>
</evidence>
<dbReference type="PANTHER" id="PTHR11618">
    <property type="entry name" value="TRANSCRIPTION INITIATION FACTOR IIB-RELATED"/>
    <property type="match status" value="1"/>
</dbReference>
<dbReference type="SUPFAM" id="SSF47954">
    <property type="entry name" value="Cyclin-like"/>
    <property type="match status" value="2"/>
</dbReference>
<dbReference type="CDD" id="cd00043">
    <property type="entry name" value="CYCLIN_SF"/>
    <property type="match status" value="1"/>
</dbReference>
<evidence type="ECO:0000259" key="3">
    <source>
        <dbReference type="Pfam" id="PF00382"/>
    </source>
</evidence>
<dbReference type="PANTHER" id="PTHR11618:SF13">
    <property type="entry name" value="TRANSCRIPTION INITIATION FACTOR IIB"/>
    <property type="match status" value="1"/>
</dbReference>
<dbReference type="GO" id="GO:0097550">
    <property type="term" value="C:transcription preinitiation complex"/>
    <property type="evidence" value="ECO:0007669"/>
    <property type="project" value="TreeGrafter"/>
</dbReference>
<dbReference type="Pfam" id="PF00382">
    <property type="entry name" value="TFIIB"/>
    <property type="match status" value="1"/>
</dbReference>
<feature type="domain" description="Transcription factor TFIIB cyclin-like" evidence="3">
    <location>
        <begin position="85"/>
        <end position="155"/>
    </location>
</feature>
<dbReference type="GO" id="GO:0070897">
    <property type="term" value="P:transcription preinitiation complex assembly"/>
    <property type="evidence" value="ECO:0007669"/>
    <property type="project" value="InterPro"/>
</dbReference>
<evidence type="ECO:0000256" key="2">
    <source>
        <dbReference type="ARBA" id="ARBA00023163"/>
    </source>
</evidence>
<dbReference type="InterPro" id="IPR036915">
    <property type="entry name" value="Cyclin-like_sf"/>
</dbReference>
<sequence length="274" mass="30882">MTEFSIFDKAFLDYNVSTVPVDNYNKCSCDTQTSVVVENGITTCTVCGEETFTVIRHDKEWRYYNDSNKTTDPNRVHARKIEEKNISKDVAHMSFSDSIVSNANDLYTKCTNGQIYRGGSRKALIFACVLHAYKTAGNHQTPDNLIQVFGISRKSGLKGMKILSTKIPYDSVSSTTPKHIIGDIMDKFLTTDEQKNEVYTIYDSIENRSSNLNRARPQSVAAAVIYYWIITSKTNITLTDFADKTSLSELTIIKNMKEIEMIKGINNVPMLESS</sequence>
<dbReference type="EMBL" id="MN740565">
    <property type="protein sequence ID" value="QHU33951.1"/>
    <property type="molecule type" value="Genomic_DNA"/>
</dbReference>
<dbReference type="Gene3D" id="1.10.472.10">
    <property type="entry name" value="Cyclin-like"/>
    <property type="match status" value="1"/>
</dbReference>
<dbReference type="AlphaFoldDB" id="A0A6C0LW20"/>
<dbReference type="InterPro" id="IPR013150">
    <property type="entry name" value="TFIIB_cyclin"/>
</dbReference>
<dbReference type="GO" id="GO:0005634">
    <property type="term" value="C:nucleus"/>
    <property type="evidence" value="ECO:0007669"/>
    <property type="project" value="TreeGrafter"/>
</dbReference>
<protein>
    <recommendedName>
        <fullName evidence="3">Transcription factor TFIIB cyclin-like domain-containing protein</fullName>
    </recommendedName>
</protein>
<proteinExistence type="predicted"/>